<proteinExistence type="predicted"/>
<evidence type="ECO:0000313" key="2">
    <source>
        <dbReference type="EMBL" id="KYM99744.1"/>
    </source>
</evidence>
<protein>
    <submittedName>
        <fullName evidence="2">Uncharacterized protein</fullName>
    </submittedName>
</protein>
<reference evidence="2 3" key="1">
    <citation type="submission" date="2016-03" db="EMBL/GenBank/DDBJ databases">
        <title>Cyphomyrmex costatus WGS genome.</title>
        <authorList>
            <person name="Nygaard S."/>
            <person name="Hu H."/>
            <person name="Boomsma J."/>
            <person name="Zhang G."/>
        </authorList>
    </citation>
    <scope>NUCLEOTIDE SEQUENCE [LARGE SCALE GENOMIC DNA]</scope>
    <source>
        <strain evidence="2">MS0001</strain>
        <tissue evidence="2">Whole body</tissue>
    </source>
</reference>
<sequence>MAAPWCGFDRNAGKERKSQRRTRRWKASERTSSVAGDSAVREGYPALKSERKKSGQSNQVPKVKEEEGVYEKKGRKESDGAIPQTRDRGDDKNPEEAKGQSLAFRSKHESSTVLFEPRISGAQRCESAATCPLPFVNELLRAYGHSSPGINYIVSLTPPSSVMNLRAHVNAEFECARDPGRNYMRQSSMALPLSFFLFLALPFHIKIGTPTSSERYSSFH</sequence>
<dbReference type="EMBL" id="KQ977791">
    <property type="protein sequence ID" value="KYM99744.1"/>
    <property type="molecule type" value="Genomic_DNA"/>
</dbReference>
<evidence type="ECO:0000313" key="3">
    <source>
        <dbReference type="Proteomes" id="UP000078542"/>
    </source>
</evidence>
<feature type="region of interest" description="Disordered" evidence="1">
    <location>
        <begin position="1"/>
        <end position="109"/>
    </location>
</feature>
<name>A0A195CG69_9HYME</name>
<feature type="compositionally biased region" description="Basic and acidic residues" evidence="1">
    <location>
        <begin position="62"/>
        <end position="98"/>
    </location>
</feature>
<keyword evidence="3" id="KW-1185">Reference proteome</keyword>
<dbReference type="Proteomes" id="UP000078542">
    <property type="component" value="Unassembled WGS sequence"/>
</dbReference>
<accession>A0A195CG69</accession>
<evidence type="ECO:0000256" key="1">
    <source>
        <dbReference type="SAM" id="MobiDB-lite"/>
    </source>
</evidence>
<organism evidence="2 3">
    <name type="scientific">Cyphomyrmex costatus</name>
    <dbReference type="NCBI Taxonomy" id="456900"/>
    <lineage>
        <taxon>Eukaryota</taxon>
        <taxon>Metazoa</taxon>
        <taxon>Ecdysozoa</taxon>
        <taxon>Arthropoda</taxon>
        <taxon>Hexapoda</taxon>
        <taxon>Insecta</taxon>
        <taxon>Pterygota</taxon>
        <taxon>Neoptera</taxon>
        <taxon>Endopterygota</taxon>
        <taxon>Hymenoptera</taxon>
        <taxon>Apocrita</taxon>
        <taxon>Aculeata</taxon>
        <taxon>Formicoidea</taxon>
        <taxon>Formicidae</taxon>
        <taxon>Myrmicinae</taxon>
        <taxon>Cyphomyrmex</taxon>
    </lineage>
</organism>
<gene>
    <name evidence="2" type="ORF">ALC62_09362</name>
</gene>
<dbReference type="AlphaFoldDB" id="A0A195CG69"/>